<dbReference type="AlphaFoldDB" id="A0AAV2T4S1"/>
<reference evidence="1" key="1">
    <citation type="submission" date="2024-06" db="EMBL/GenBank/DDBJ databases">
        <authorList>
            <person name="Liu X."/>
            <person name="Lenzi L."/>
            <person name="Haldenby T S."/>
            <person name="Uol C."/>
        </authorList>
    </citation>
    <scope>NUCLEOTIDE SEQUENCE</scope>
</reference>
<sequence length="99" mass="11150">MYQKLLTVRWFTASPGATLLTCQSSQRLRGSSFLPYINVGSTCKIPNQERSVDWINVTKGSYVVFPSDLVLQISFHTLRKLSIKILMNFTAFALESCAN</sequence>
<protein>
    <recommendedName>
        <fullName evidence="3">Secreted protein</fullName>
    </recommendedName>
</protein>
<comment type="caution">
    <text evidence="1">The sequence shown here is derived from an EMBL/GenBank/DDBJ whole genome shotgun (WGS) entry which is preliminary data.</text>
</comment>
<evidence type="ECO:0008006" key="3">
    <source>
        <dbReference type="Google" id="ProtNLM"/>
    </source>
</evidence>
<evidence type="ECO:0000313" key="1">
    <source>
        <dbReference type="EMBL" id="CAL5130288.1"/>
    </source>
</evidence>
<evidence type="ECO:0000313" key="2">
    <source>
        <dbReference type="Proteomes" id="UP001497525"/>
    </source>
</evidence>
<gene>
    <name evidence="1" type="ORF">CDAUBV1_LOCUS1699</name>
</gene>
<organism evidence="1 2">
    <name type="scientific">Calicophoron daubneyi</name>
    <name type="common">Rumen fluke</name>
    <name type="synonym">Paramphistomum daubneyi</name>
    <dbReference type="NCBI Taxonomy" id="300641"/>
    <lineage>
        <taxon>Eukaryota</taxon>
        <taxon>Metazoa</taxon>
        <taxon>Spiralia</taxon>
        <taxon>Lophotrochozoa</taxon>
        <taxon>Platyhelminthes</taxon>
        <taxon>Trematoda</taxon>
        <taxon>Digenea</taxon>
        <taxon>Plagiorchiida</taxon>
        <taxon>Pronocephalata</taxon>
        <taxon>Paramphistomoidea</taxon>
        <taxon>Paramphistomidae</taxon>
        <taxon>Calicophoron</taxon>
    </lineage>
</organism>
<accession>A0AAV2T4S1</accession>
<dbReference type="Proteomes" id="UP001497525">
    <property type="component" value="Unassembled WGS sequence"/>
</dbReference>
<proteinExistence type="predicted"/>
<name>A0AAV2T4S1_CALDB</name>
<dbReference type="EMBL" id="CAXLJL010000059">
    <property type="protein sequence ID" value="CAL5130288.1"/>
    <property type="molecule type" value="Genomic_DNA"/>
</dbReference>